<name>A0A3L6DCK7_MAIZE</name>
<reference evidence="5" key="1">
    <citation type="journal article" date="2018" name="Nat. Genet.">
        <title>Extensive intraspecific gene order and gene structural variations between Mo17 and other maize genomes.</title>
        <authorList>
            <person name="Sun S."/>
            <person name="Zhou Y."/>
            <person name="Chen J."/>
            <person name="Shi J."/>
            <person name="Zhao H."/>
            <person name="Zhao H."/>
            <person name="Song W."/>
            <person name="Zhang M."/>
            <person name="Cui Y."/>
            <person name="Dong X."/>
            <person name="Liu H."/>
            <person name="Ma X."/>
            <person name="Jiao Y."/>
            <person name="Wang B."/>
            <person name="Wei X."/>
            <person name="Stein J.C."/>
            <person name="Glaubitz J.C."/>
            <person name="Lu F."/>
            <person name="Yu G."/>
            <person name="Liang C."/>
            <person name="Fengler K."/>
            <person name="Li B."/>
            <person name="Rafalski A."/>
            <person name="Schnable P.S."/>
            <person name="Ware D.H."/>
            <person name="Buckler E.S."/>
            <person name="Lai J."/>
        </authorList>
    </citation>
    <scope>NUCLEOTIDE SEQUENCE [LARGE SCALE GENOMIC DNA]</scope>
    <source>
        <tissue evidence="5">Seedling</tissue>
    </source>
</reference>
<feature type="region of interest" description="Leucine repeat II (LRII)" evidence="3">
    <location>
        <begin position="380"/>
        <end position="412"/>
    </location>
</feature>
<comment type="caution">
    <text evidence="5">The sequence shown here is derived from an EMBL/GenBank/DDBJ whole genome shotgun (WGS) entry which is preliminary data.</text>
</comment>
<comment type="caution">
    <text evidence="3">Lacks conserved residue(s) required for the propagation of feature annotation.</text>
</comment>
<keyword evidence="2" id="KW-0804">Transcription</keyword>
<dbReference type="Pfam" id="PF03514">
    <property type="entry name" value="GRAS"/>
    <property type="match status" value="1"/>
</dbReference>
<feature type="short sequence motif" description="VHIID" evidence="3">
    <location>
        <begin position="336"/>
        <end position="340"/>
    </location>
</feature>
<keyword evidence="1" id="KW-0805">Transcription regulation</keyword>
<dbReference type="PANTHER" id="PTHR31636">
    <property type="entry name" value="OSJNBA0084A10.13 PROTEIN-RELATED"/>
    <property type="match status" value="1"/>
</dbReference>
<dbReference type="EMBL" id="NCVQ01000010">
    <property type="protein sequence ID" value="PWZ06239.1"/>
    <property type="molecule type" value="Genomic_DNA"/>
</dbReference>
<proteinExistence type="inferred from homology"/>
<feature type="region of interest" description="Disordered" evidence="4">
    <location>
        <begin position="31"/>
        <end position="65"/>
    </location>
</feature>
<feature type="region of interest" description="SAW" evidence="3">
    <location>
        <begin position="516"/>
        <end position="593"/>
    </location>
</feature>
<protein>
    <submittedName>
        <fullName evidence="5">Protein DWARF AND LOW-TILLERING</fullName>
    </submittedName>
</protein>
<feature type="compositionally biased region" description="Low complexity" evidence="4">
    <location>
        <begin position="182"/>
        <end position="192"/>
    </location>
</feature>
<comment type="similarity">
    <text evidence="3">Belongs to the GRAS family.</text>
</comment>
<accession>A0A3L6DCK7</accession>
<dbReference type="AlphaFoldDB" id="A0A3L6DCK7"/>
<dbReference type="ExpressionAtlas" id="A0A3L6DCK7">
    <property type="expression patterns" value="baseline and differential"/>
</dbReference>
<feature type="region of interest" description="Disordered" evidence="4">
    <location>
        <begin position="177"/>
        <end position="204"/>
    </location>
</feature>
<evidence type="ECO:0000313" key="5">
    <source>
        <dbReference type="EMBL" id="PWZ06239.1"/>
    </source>
</evidence>
<feature type="region of interest" description="VHIID" evidence="3">
    <location>
        <begin position="305"/>
        <end position="370"/>
    </location>
</feature>
<gene>
    <name evidence="5" type="primary">DLT_3</name>
    <name evidence="5" type="ORF">Zm00014a_001553</name>
</gene>
<evidence type="ECO:0000256" key="3">
    <source>
        <dbReference type="PROSITE-ProRule" id="PRU01191"/>
    </source>
</evidence>
<organism evidence="5">
    <name type="scientific">Zea mays</name>
    <name type="common">Maize</name>
    <dbReference type="NCBI Taxonomy" id="4577"/>
    <lineage>
        <taxon>Eukaryota</taxon>
        <taxon>Viridiplantae</taxon>
        <taxon>Streptophyta</taxon>
        <taxon>Embryophyta</taxon>
        <taxon>Tracheophyta</taxon>
        <taxon>Spermatophyta</taxon>
        <taxon>Magnoliopsida</taxon>
        <taxon>Liliopsida</taxon>
        <taxon>Poales</taxon>
        <taxon>Poaceae</taxon>
        <taxon>PACMAD clade</taxon>
        <taxon>Panicoideae</taxon>
        <taxon>Andropogonodae</taxon>
        <taxon>Andropogoneae</taxon>
        <taxon>Tripsacinae</taxon>
        <taxon>Zea</taxon>
    </lineage>
</organism>
<feature type="region of interest" description="Disordered" evidence="4">
    <location>
        <begin position="647"/>
        <end position="668"/>
    </location>
</feature>
<evidence type="ECO:0000256" key="1">
    <source>
        <dbReference type="ARBA" id="ARBA00023015"/>
    </source>
</evidence>
<evidence type="ECO:0000256" key="2">
    <source>
        <dbReference type="ARBA" id="ARBA00023163"/>
    </source>
</evidence>
<dbReference type="PROSITE" id="PS50985">
    <property type="entry name" value="GRAS"/>
    <property type="match status" value="1"/>
</dbReference>
<evidence type="ECO:0000256" key="4">
    <source>
        <dbReference type="SAM" id="MobiDB-lite"/>
    </source>
</evidence>
<sequence>MLAGCSFSSSRHQMSTAQRFDILPYGFSKRASNRGDGSGAAPRVAAPDARSGGGGGTCSFRAHPAPPVTQAVSWGAKPEPGGNGAAWERSRAVKRAHEEDAGEEYGGPVVRAKRTRMGGDGDKVWFHRSIAGTVQAAGSGDGDEAEEEKAFLVPSAAAFPHGMSAAAAGPSLAVAKKEEFSKSPSNSPASSGGTDGGSSAVPWPEQLHAQNGAAARVEAMELVVALTACADSVAACNHDAANYYLARLGEMASPAGPTPMHRVAAYFAEALTLRVVRMWPQVFDVSPPRELTDGAVAADDDATALRVLNAVTPIPRFLHFTLNERVLRAFDGHDRVHVIDFDIKQGLQWPGLLQSLATRVAPPAHVRITGVGESRQELQETGARLGRVAAALGLAFEFHAVVDRLEDVRLWMLHVKRGECVAVNCVLAAHRLLRDETGAAVADFLGLTRSTGAAILLLGEHEDALNSGRWEARFARALRYYAAAFDAVEAAGLADASPARAKAEEMFAREIRNAVAFEAADRFERHETFAGWRQRMQEGGFQNAGIGDREALQGRMIARMFAPGNYNVQVQGDGEGLTLRWMDQAMYTVSAWTPNAGIGDREALQGRMIARMFAPGNYNVQVQGDGEGLTLRWMDQAMYTVSAWTPVSDGGSTVSASVSTTASHSQHS</sequence>
<dbReference type="Proteomes" id="UP000251960">
    <property type="component" value="Chromosome 9"/>
</dbReference>
<dbReference type="InterPro" id="IPR005202">
    <property type="entry name" value="TF_GRAS"/>
</dbReference>